<proteinExistence type="predicted"/>
<sequence>MALARPSSDDGAASDDRVCLGKTLPSGYILKTTVQFQEQVRSAWPIRRAVHTEHRN</sequence>
<accession>A0A2Z2P0E4</accession>
<gene>
    <name evidence="1" type="ORF">IMCC3135_30980</name>
</gene>
<name>A0A2Z2P0E4_9GAMM</name>
<dbReference type="Proteomes" id="UP000250079">
    <property type="component" value="Chromosome"/>
</dbReference>
<keyword evidence="2" id="KW-1185">Reference proteome</keyword>
<dbReference type="EMBL" id="CP018632">
    <property type="protein sequence ID" value="ASJ76245.1"/>
    <property type="molecule type" value="Genomic_DNA"/>
</dbReference>
<reference evidence="1 2" key="1">
    <citation type="submission" date="2016-12" db="EMBL/GenBank/DDBJ databases">
        <authorList>
            <person name="Song W.-J."/>
            <person name="Kurnit D.M."/>
        </authorList>
    </citation>
    <scope>NUCLEOTIDE SEQUENCE [LARGE SCALE GENOMIC DNA]</scope>
    <source>
        <strain evidence="1 2">IMCC3135</strain>
    </source>
</reference>
<protein>
    <submittedName>
        <fullName evidence="1">Uncharacterized protein</fullName>
    </submittedName>
</protein>
<dbReference type="AlphaFoldDB" id="A0A2Z2P0E4"/>
<evidence type="ECO:0000313" key="1">
    <source>
        <dbReference type="EMBL" id="ASJ76245.1"/>
    </source>
</evidence>
<dbReference type="KEGG" id="gai:IMCC3135_30980"/>
<organism evidence="1 2">
    <name type="scientific">Granulosicoccus antarcticus IMCC3135</name>
    <dbReference type="NCBI Taxonomy" id="1192854"/>
    <lineage>
        <taxon>Bacteria</taxon>
        <taxon>Pseudomonadati</taxon>
        <taxon>Pseudomonadota</taxon>
        <taxon>Gammaproteobacteria</taxon>
        <taxon>Chromatiales</taxon>
        <taxon>Granulosicoccaceae</taxon>
        <taxon>Granulosicoccus</taxon>
    </lineage>
</organism>
<evidence type="ECO:0000313" key="2">
    <source>
        <dbReference type="Proteomes" id="UP000250079"/>
    </source>
</evidence>